<dbReference type="PANTHER" id="PTHR46896">
    <property type="entry name" value="SENTRIN-SPECIFIC PROTEASE"/>
    <property type="match status" value="1"/>
</dbReference>
<evidence type="ECO:0000256" key="1">
    <source>
        <dbReference type="ARBA" id="ARBA00005234"/>
    </source>
</evidence>
<feature type="compositionally biased region" description="Basic and acidic residues" evidence="6">
    <location>
        <begin position="466"/>
        <end position="477"/>
    </location>
</feature>
<feature type="region of interest" description="Disordered" evidence="6">
    <location>
        <begin position="1"/>
        <end position="96"/>
    </location>
</feature>
<keyword evidence="2" id="KW-0597">Phosphoprotein</keyword>
<feature type="region of interest" description="Disordered" evidence="6">
    <location>
        <begin position="239"/>
        <end position="321"/>
    </location>
</feature>
<evidence type="ECO:0000256" key="3">
    <source>
        <dbReference type="ARBA" id="ARBA00022670"/>
    </source>
</evidence>
<dbReference type="InterPro" id="IPR038765">
    <property type="entry name" value="Papain-like_cys_pep_sf"/>
</dbReference>
<evidence type="ECO:0000256" key="2">
    <source>
        <dbReference type="ARBA" id="ARBA00022553"/>
    </source>
</evidence>
<feature type="compositionally biased region" description="Polar residues" evidence="6">
    <location>
        <begin position="289"/>
        <end position="302"/>
    </location>
</feature>
<dbReference type="GO" id="GO:0016926">
    <property type="term" value="P:protein desumoylation"/>
    <property type="evidence" value="ECO:0007669"/>
    <property type="project" value="TreeGrafter"/>
</dbReference>
<evidence type="ECO:0000259" key="7">
    <source>
        <dbReference type="PROSITE" id="PS50600"/>
    </source>
</evidence>
<evidence type="ECO:0000313" key="8">
    <source>
        <dbReference type="EMBL" id="KAK2067903.1"/>
    </source>
</evidence>
<feature type="region of interest" description="Disordered" evidence="6">
    <location>
        <begin position="466"/>
        <end position="511"/>
    </location>
</feature>
<dbReference type="GO" id="GO:0005737">
    <property type="term" value="C:cytoplasm"/>
    <property type="evidence" value="ECO:0007669"/>
    <property type="project" value="TreeGrafter"/>
</dbReference>
<name>A0AAD9HYT0_9PEZI</name>
<dbReference type="GO" id="GO:0005634">
    <property type="term" value="C:nucleus"/>
    <property type="evidence" value="ECO:0007669"/>
    <property type="project" value="TreeGrafter"/>
</dbReference>
<sequence>MPAAAQGWTVRSRVFPTTAKTQKWSWLQKRRQSPLPNSRSGGRSGSDPAGTPQSSSSDEQFPLASDPEVAPVPATSAAHARDSASRPAANAATGPKKSTWNILERYNSSASSLPDYGPKTPKKMAVIEEFKKGLNEGEFLNDDLIGFGLQHLFSAGKARDKSLEDRVFIHNSFFYQKLKSTGSRINYDGVRSWTARKDILKCDYIVVPVNENYHWWVAIICHPGKLVADAVPQVEEATVDDDAQAEGQGHGSEDKPVNPKNDPQMSESHLQGEPSLPSVAPVNDMRSLSIDSNGDTSNITANQERRGHDHIDIPGEDEDPVTANKVQQASIARKAVRKTGGPGPRKYEFGEPRIITLDSMGNTHSPACQALKQYLVAEFKDKRNQENLNVPQNIGMKALNIPEQKNFSDCGVYLLGYIREFLKDPDVFVQGLLQRVKRDWDFDASELRNDLREQIFELQKEYQKEQKELKKQREQQKKQRPKKRKSPSSVNGTSSAKRRRSPSPQSPYWVSPALPTAARPLTAASVPVVTDCRLVRRKPLESMEVEVSRSPGSEVDEGLSPELPARRSTKVPGTIDLTLE</sequence>
<dbReference type="EMBL" id="JAQQPM010000001">
    <property type="protein sequence ID" value="KAK2067903.1"/>
    <property type="molecule type" value="Genomic_DNA"/>
</dbReference>
<evidence type="ECO:0000256" key="4">
    <source>
        <dbReference type="ARBA" id="ARBA00022786"/>
    </source>
</evidence>
<protein>
    <recommendedName>
        <fullName evidence="7">Ubiquitin-like protease family profile domain-containing protein</fullName>
    </recommendedName>
</protein>
<reference evidence="8" key="1">
    <citation type="journal article" date="2023" name="Mol. Plant Microbe Interact.">
        <title>Elucidating the Obligate Nature and Biological Capacity of an Invasive Fungal Corn Pathogen.</title>
        <authorList>
            <person name="MacCready J.S."/>
            <person name="Roggenkamp E.M."/>
            <person name="Gdanetz K."/>
            <person name="Chilvers M.I."/>
        </authorList>
    </citation>
    <scope>NUCLEOTIDE SEQUENCE</scope>
    <source>
        <strain evidence="8">PM02</strain>
    </source>
</reference>
<dbReference type="AlphaFoldDB" id="A0AAD9HYT0"/>
<evidence type="ECO:0000256" key="5">
    <source>
        <dbReference type="ARBA" id="ARBA00022801"/>
    </source>
</evidence>
<organism evidence="8 9">
    <name type="scientific">Phyllachora maydis</name>
    <dbReference type="NCBI Taxonomy" id="1825666"/>
    <lineage>
        <taxon>Eukaryota</taxon>
        <taxon>Fungi</taxon>
        <taxon>Dikarya</taxon>
        <taxon>Ascomycota</taxon>
        <taxon>Pezizomycotina</taxon>
        <taxon>Sordariomycetes</taxon>
        <taxon>Sordariomycetidae</taxon>
        <taxon>Phyllachorales</taxon>
        <taxon>Phyllachoraceae</taxon>
        <taxon>Phyllachora</taxon>
    </lineage>
</organism>
<dbReference type="Proteomes" id="UP001217918">
    <property type="component" value="Unassembled WGS sequence"/>
</dbReference>
<dbReference type="PROSITE" id="PS50600">
    <property type="entry name" value="ULP_PROTEASE"/>
    <property type="match status" value="1"/>
</dbReference>
<dbReference type="SUPFAM" id="SSF54001">
    <property type="entry name" value="Cysteine proteinases"/>
    <property type="match status" value="1"/>
</dbReference>
<dbReference type="InterPro" id="IPR051947">
    <property type="entry name" value="Sentrin-specific_protease"/>
</dbReference>
<dbReference type="PANTHER" id="PTHR46896:SF3">
    <property type="entry name" value="FI06413P-RELATED"/>
    <property type="match status" value="1"/>
</dbReference>
<comment type="similarity">
    <text evidence="1">Belongs to the peptidase C48 family.</text>
</comment>
<feature type="domain" description="Ubiquitin-like protease family profile" evidence="7">
    <location>
        <begin position="124"/>
        <end position="421"/>
    </location>
</feature>
<dbReference type="GO" id="GO:0006508">
    <property type="term" value="P:proteolysis"/>
    <property type="evidence" value="ECO:0007669"/>
    <property type="project" value="UniProtKB-KW"/>
</dbReference>
<accession>A0AAD9HYT0</accession>
<gene>
    <name evidence="8" type="ORF">P8C59_001602</name>
</gene>
<comment type="caution">
    <text evidence="8">The sequence shown here is derived from an EMBL/GenBank/DDBJ whole genome shotgun (WGS) entry which is preliminary data.</text>
</comment>
<dbReference type="Pfam" id="PF02902">
    <property type="entry name" value="Peptidase_C48"/>
    <property type="match status" value="1"/>
</dbReference>
<feature type="compositionally biased region" description="Basic and acidic residues" evidence="6">
    <location>
        <begin position="303"/>
        <end position="313"/>
    </location>
</feature>
<dbReference type="Gene3D" id="3.40.395.10">
    <property type="entry name" value="Adenoviral Proteinase, Chain A"/>
    <property type="match status" value="1"/>
</dbReference>
<keyword evidence="5" id="KW-0378">Hydrolase</keyword>
<keyword evidence="9" id="KW-1185">Reference proteome</keyword>
<keyword evidence="3" id="KW-0645">Protease</keyword>
<dbReference type="InterPro" id="IPR003653">
    <property type="entry name" value="Peptidase_C48_C"/>
</dbReference>
<feature type="region of interest" description="Disordered" evidence="6">
    <location>
        <begin position="539"/>
        <end position="580"/>
    </location>
</feature>
<evidence type="ECO:0000313" key="9">
    <source>
        <dbReference type="Proteomes" id="UP001217918"/>
    </source>
</evidence>
<dbReference type="GO" id="GO:0070139">
    <property type="term" value="F:SUMO-specific endopeptidase activity"/>
    <property type="evidence" value="ECO:0007669"/>
    <property type="project" value="TreeGrafter"/>
</dbReference>
<proteinExistence type="inferred from homology"/>
<evidence type="ECO:0000256" key="6">
    <source>
        <dbReference type="SAM" id="MobiDB-lite"/>
    </source>
</evidence>
<keyword evidence="4" id="KW-0833">Ubl conjugation pathway</keyword>